<keyword evidence="8" id="KW-0067">ATP-binding</keyword>
<evidence type="ECO:0000256" key="4">
    <source>
        <dbReference type="ARBA" id="ARBA00022490"/>
    </source>
</evidence>
<dbReference type="GO" id="GO:0005737">
    <property type="term" value="C:cytoplasm"/>
    <property type="evidence" value="ECO:0007669"/>
    <property type="project" value="UniProtKB-SubCell"/>
</dbReference>
<keyword evidence="4" id="KW-0963">Cytoplasm</keyword>
<dbReference type="GO" id="GO:0016740">
    <property type="term" value="F:transferase activity"/>
    <property type="evidence" value="ECO:0007669"/>
    <property type="project" value="UniProtKB-KW"/>
</dbReference>
<keyword evidence="9" id="KW-0460">Magnesium</keyword>
<dbReference type="GO" id="GO:0002949">
    <property type="term" value="P:tRNA threonylcarbamoyladenosine modification"/>
    <property type="evidence" value="ECO:0007669"/>
    <property type="project" value="InterPro"/>
</dbReference>
<comment type="similarity">
    <text evidence="2">Belongs to the TsaE family.</text>
</comment>
<dbReference type="Pfam" id="PF02367">
    <property type="entry name" value="TsaE"/>
    <property type="match status" value="1"/>
</dbReference>
<evidence type="ECO:0000256" key="8">
    <source>
        <dbReference type="ARBA" id="ARBA00022840"/>
    </source>
</evidence>
<organism evidence="11 12">
    <name type="scientific">Akkermansia muciniphila</name>
    <dbReference type="NCBI Taxonomy" id="239935"/>
    <lineage>
        <taxon>Bacteria</taxon>
        <taxon>Pseudomonadati</taxon>
        <taxon>Verrucomicrobiota</taxon>
        <taxon>Verrucomicrobiia</taxon>
        <taxon>Verrucomicrobiales</taxon>
        <taxon>Akkermansiaceae</taxon>
        <taxon>Akkermansia</taxon>
    </lineage>
</organism>
<evidence type="ECO:0000256" key="3">
    <source>
        <dbReference type="ARBA" id="ARBA00019010"/>
    </source>
</evidence>
<dbReference type="Gene3D" id="3.40.50.300">
    <property type="entry name" value="P-loop containing nucleotide triphosphate hydrolases"/>
    <property type="match status" value="1"/>
</dbReference>
<accession>A0A2N8HGG9</accession>
<gene>
    <name evidence="11" type="ORF">CXU22_02005</name>
</gene>
<evidence type="ECO:0000256" key="5">
    <source>
        <dbReference type="ARBA" id="ARBA00022694"/>
    </source>
</evidence>
<dbReference type="PANTHER" id="PTHR33540">
    <property type="entry name" value="TRNA THREONYLCARBAMOYLADENOSINE BIOSYNTHESIS PROTEIN TSAE"/>
    <property type="match status" value="1"/>
</dbReference>
<sequence>MSEWYKIFKNGPVLTHSPEEMRELGRRIGKILMPGEVLGVVGELGAGKTHLTQGVMEGLGSSDAAASPTFSLVHEHTDGRLRACHFDFYRLRDESELFGIGWDEYLDGDAVLIVEWANLFPDALPEETSWLLLEHAGECLRRVSLAPAHGADQ</sequence>
<protein>
    <recommendedName>
        <fullName evidence="3">tRNA threonylcarbamoyladenosine biosynthesis protein TsaE</fullName>
    </recommendedName>
    <alternativeName>
        <fullName evidence="10">t(6)A37 threonylcarbamoyladenosine biosynthesis protein TsaE</fullName>
    </alternativeName>
</protein>
<dbReference type="SUPFAM" id="SSF52540">
    <property type="entry name" value="P-loop containing nucleoside triphosphate hydrolases"/>
    <property type="match status" value="1"/>
</dbReference>
<dbReference type="OrthoDB" id="9815896at2"/>
<evidence type="ECO:0000256" key="2">
    <source>
        <dbReference type="ARBA" id="ARBA00007599"/>
    </source>
</evidence>
<keyword evidence="7" id="KW-0547">Nucleotide-binding</keyword>
<dbReference type="RefSeq" id="WP_102712029.1">
    <property type="nucleotide sequence ID" value="NZ_PJKA01000003.1"/>
</dbReference>
<dbReference type="InterPro" id="IPR027417">
    <property type="entry name" value="P-loop_NTPase"/>
</dbReference>
<evidence type="ECO:0000313" key="12">
    <source>
        <dbReference type="Proteomes" id="UP000236000"/>
    </source>
</evidence>
<keyword evidence="5" id="KW-0819">tRNA processing</keyword>
<name>A0A2N8HGG9_9BACT</name>
<evidence type="ECO:0000256" key="6">
    <source>
        <dbReference type="ARBA" id="ARBA00022723"/>
    </source>
</evidence>
<dbReference type="AlphaFoldDB" id="A0A2N8HGG9"/>
<dbReference type="GO" id="GO:0046872">
    <property type="term" value="F:metal ion binding"/>
    <property type="evidence" value="ECO:0007669"/>
    <property type="project" value="UniProtKB-KW"/>
</dbReference>
<comment type="caution">
    <text evidence="11">The sequence shown here is derived from an EMBL/GenBank/DDBJ whole genome shotgun (WGS) entry which is preliminary data.</text>
</comment>
<evidence type="ECO:0000313" key="11">
    <source>
        <dbReference type="EMBL" id="PNC19808.1"/>
    </source>
</evidence>
<dbReference type="Proteomes" id="UP000236000">
    <property type="component" value="Unassembled WGS sequence"/>
</dbReference>
<evidence type="ECO:0000256" key="1">
    <source>
        <dbReference type="ARBA" id="ARBA00004496"/>
    </source>
</evidence>
<evidence type="ECO:0000256" key="10">
    <source>
        <dbReference type="ARBA" id="ARBA00032441"/>
    </source>
</evidence>
<evidence type="ECO:0000256" key="7">
    <source>
        <dbReference type="ARBA" id="ARBA00022741"/>
    </source>
</evidence>
<dbReference type="InterPro" id="IPR003442">
    <property type="entry name" value="T6A_TsaE"/>
</dbReference>
<dbReference type="EMBL" id="PJKA01000003">
    <property type="protein sequence ID" value="PNC19808.1"/>
    <property type="molecule type" value="Genomic_DNA"/>
</dbReference>
<evidence type="ECO:0000256" key="9">
    <source>
        <dbReference type="ARBA" id="ARBA00022842"/>
    </source>
</evidence>
<dbReference type="GO" id="GO:0005524">
    <property type="term" value="F:ATP binding"/>
    <property type="evidence" value="ECO:0007669"/>
    <property type="project" value="UniProtKB-KW"/>
</dbReference>
<keyword evidence="6" id="KW-0479">Metal-binding</keyword>
<keyword evidence="11" id="KW-0808">Transferase</keyword>
<proteinExistence type="inferred from homology"/>
<dbReference type="PANTHER" id="PTHR33540:SF2">
    <property type="entry name" value="TRNA THREONYLCARBAMOYLADENOSINE BIOSYNTHESIS PROTEIN TSAE"/>
    <property type="match status" value="1"/>
</dbReference>
<reference evidence="11 12" key="1">
    <citation type="journal article" date="2017" name="BMC Genomics">
        <title>Genome sequencing of 39 Akkermansia muciniphila isolates reveals its population structure, genomic and functional diverisity, and global distribution in mammalian gut microbiotas.</title>
        <authorList>
            <person name="Guo X."/>
            <person name="Li S."/>
            <person name="Zhang J."/>
            <person name="Wu F."/>
            <person name="Li X."/>
            <person name="Wu D."/>
            <person name="Zhang M."/>
            <person name="Ou Z."/>
            <person name="Jie Z."/>
            <person name="Yan Q."/>
            <person name="Li P."/>
            <person name="Yi J."/>
            <person name="Peng Y."/>
        </authorList>
    </citation>
    <scope>NUCLEOTIDE SEQUENCE [LARGE SCALE GENOMIC DNA]</scope>
    <source>
        <strain evidence="11 12">GP24</strain>
    </source>
</reference>
<dbReference type="NCBIfam" id="TIGR00150">
    <property type="entry name" value="T6A_YjeE"/>
    <property type="match status" value="1"/>
</dbReference>
<comment type="subcellular location">
    <subcellularLocation>
        <location evidence="1">Cytoplasm</location>
    </subcellularLocation>
</comment>